<dbReference type="InterPro" id="IPR035940">
    <property type="entry name" value="CAP_sf"/>
</dbReference>
<comment type="caution">
    <text evidence="4">The sequence shown here is derived from an EMBL/GenBank/DDBJ whole genome shotgun (WGS) entry which is preliminary data.</text>
</comment>
<evidence type="ECO:0000313" key="4">
    <source>
        <dbReference type="EMBL" id="MQS51674.1"/>
    </source>
</evidence>
<reference evidence="4 5" key="1">
    <citation type="journal article" date="2019" name="Syst. Appl. Microbiol.">
        <title>Polyphasic characterization of two novel Lactobacillus spp. isolated from blown salami packages: Description of Lactobacillus halodurans sp. nov. and Lactobacillus salsicarnum sp. nov.</title>
        <authorList>
            <person name="Schuster J.A."/>
            <person name="Klingl A."/>
            <person name="Vogel R.F."/>
            <person name="Ehrmann M.A."/>
        </authorList>
    </citation>
    <scope>NUCLEOTIDE SEQUENCE [LARGE SCALE GENOMIC DNA]</scope>
    <source>
        <strain evidence="4 5">TMW 1.2118</strain>
    </source>
</reference>
<evidence type="ECO:0000256" key="1">
    <source>
        <dbReference type="SAM" id="MobiDB-lite"/>
    </source>
</evidence>
<evidence type="ECO:0000259" key="3">
    <source>
        <dbReference type="Pfam" id="PF00188"/>
    </source>
</evidence>
<feature type="signal peptide" evidence="2">
    <location>
        <begin position="1"/>
        <end position="29"/>
    </location>
</feature>
<feature type="compositionally biased region" description="Polar residues" evidence="1">
    <location>
        <begin position="57"/>
        <end position="66"/>
    </location>
</feature>
<dbReference type="SUPFAM" id="SSF55797">
    <property type="entry name" value="PR-1-like"/>
    <property type="match status" value="1"/>
</dbReference>
<evidence type="ECO:0000313" key="5">
    <source>
        <dbReference type="Proteomes" id="UP000380386"/>
    </source>
</evidence>
<feature type="chain" id="PRO_5024281631" evidence="2">
    <location>
        <begin position="30"/>
        <end position="410"/>
    </location>
</feature>
<gene>
    <name evidence="4" type="ORF">FHL02_01435</name>
</gene>
<organism evidence="4 5">
    <name type="scientific">Companilactobacillus mishanensis</name>
    <dbReference type="NCBI Taxonomy" id="2486008"/>
    <lineage>
        <taxon>Bacteria</taxon>
        <taxon>Bacillati</taxon>
        <taxon>Bacillota</taxon>
        <taxon>Bacilli</taxon>
        <taxon>Lactobacillales</taxon>
        <taxon>Lactobacillaceae</taxon>
        <taxon>Companilactobacillus</taxon>
    </lineage>
</organism>
<dbReference type="Pfam" id="PF00188">
    <property type="entry name" value="CAP"/>
    <property type="match status" value="1"/>
</dbReference>
<sequence>MGDIMISTKKKIAVLFSTMLVMGTSVANATTTFAETTDALQANSSEVSNSNASNNVKQGSSQETDNANKTNNIAITQASSSYNVSAIKSAIVNETNRLRSQNGLDPISEVALLDSYAQRRADTLSDANDLDYHKGWDATQMAPYNQDAEENILQMPISNIDGDATTIGQGVIKEFYQEKNDPDPNYGHRKNILNPYVGFMGIGVTVTPSGMIYVAQEIGNNDEYAAKSTAIQRNKYYYTHDNDYANVSKYDLADSERNSGNATQDYTQTDKYTYVDLRGGVSTLGNYVNMYNKTGKAYTNVRLAPNTDWYSDIMAIINGTYFFHVSTDGYVLATDILPWASFLPGKVIRANSDTVIYDDYGNPTNRYVSTLSEWQTDRRSVNLTANVKYYRIGTNAWLKGSDVTDMATVK</sequence>
<dbReference type="Gene3D" id="3.40.33.10">
    <property type="entry name" value="CAP"/>
    <property type="match status" value="1"/>
</dbReference>
<dbReference type="AlphaFoldDB" id="A0A5P0ZF47"/>
<protein>
    <submittedName>
        <fullName evidence="4">CAP domain-containing protein</fullName>
    </submittedName>
</protein>
<keyword evidence="2" id="KW-0732">Signal</keyword>
<name>A0A5P0ZF47_9LACO</name>
<dbReference type="OrthoDB" id="2325057at2"/>
<dbReference type="Proteomes" id="UP000380386">
    <property type="component" value="Unassembled WGS sequence"/>
</dbReference>
<feature type="domain" description="SCP" evidence="3">
    <location>
        <begin position="92"/>
        <end position="211"/>
    </location>
</feature>
<dbReference type="CDD" id="cd05379">
    <property type="entry name" value="CAP_bacterial"/>
    <property type="match status" value="1"/>
</dbReference>
<dbReference type="EMBL" id="VDFM01000001">
    <property type="protein sequence ID" value="MQS51674.1"/>
    <property type="molecule type" value="Genomic_DNA"/>
</dbReference>
<evidence type="ECO:0000256" key="2">
    <source>
        <dbReference type="SAM" id="SignalP"/>
    </source>
</evidence>
<dbReference type="InterPro" id="IPR014044">
    <property type="entry name" value="CAP_dom"/>
</dbReference>
<proteinExistence type="predicted"/>
<feature type="region of interest" description="Disordered" evidence="1">
    <location>
        <begin position="44"/>
        <end position="66"/>
    </location>
</feature>
<feature type="compositionally biased region" description="Low complexity" evidence="1">
    <location>
        <begin position="44"/>
        <end position="56"/>
    </location>
</feature>
<accession>A0A5P0ZF47</accession>